<dbReference type="AlphaFoldDB" id="A0A182P7V4"/>
<evidence type="ECO:0000256" key="1">
    <source>
        <dbReference type="SAM" id="MobiDB-lite"/>
    </source>
</evidence>
<organism evidence="2 3">
    <name type="scientific">Anopheles epiroticus</name>
    <dbReference type="NCBI Taxonomy" id="199890"/>
    <lineage>
        <taxon>Eukaryota</taxon>
        <taxon>Metazoa</taxon>
        <taxon>Ecdysozoa</taxon>
        <taxon>Arthropoda</taxon>
        <taxon>Hexapoda</taxon>
        <taxon>Insecta</taxon>
        <taxon>Pterygota</taxon>
        <taxon>Neoptera</taxon>
        <taxon>Endopterygota</taxon>
        <taxon>Diptera</taxon>
        <taxon>Nematocera</taxon>
        <taxon>Culicoidea</taxon>
        <taxon>Culicidae</taxon>
        <taxon>Anophelinae</taxon>
        <taxon>Anopheles</taxon>
    </lineage>
</organism>
<proteinExistence type="predicted"/>
<protein>
    <recommendedName>
        <fullName evidence="4">Cyclic nucleotide-binding domain-containing protein</fullName>
    </recommendedName>
</protein>
<sequence>MSHGDSSQATMRLSYGQLRETLKRFAYFRHWTEDQVRRFPIRECSILARVVQYEPHQTIPLELPLPFTYLVLSGQCMILQCLQLVRESCRLATPDDPAGSPRPPTPDLLDPGAPDNQLEAVHHLHETFTAGAAHAAQSGYPQHDPDSAICFLKTPPPVEPLLHQFVDVGTLRCGAVFGLGERHQHRTIVARTRTQCLLIPRCWLFLKAQNIANTWQRLRMYLDGAVPDRDELYRRFMRDRAWLAYRRWLADETVARPVHTGTVLADVPMMCRILAPSKLNGQKGAGC</sequence>
<dbReference type="InterPro" id="IPR018490">
    <property type="entry name" value="cNMP-bd_dom_sf"/>
</dbReference>
<dbReference type="Proteomes" id="UP000075885">
    <property type="component" value="Unassembled WGS sequence"/>
</dbReference>
<evidence type="ECO:0000313" key="2">
    <source>
        <dbReference type="EnsemblMetazoa" id="AEPI003007-PA"/>
    </source>
</evidence>
<accession>A0A182P7V4</accession>
<dbReference type="SUPFAM" id="SSF51206">
    <property type="entry name" value="cAMP-binding domain-like"/>
    <property type="match status" value="1"/>
</dbReference>
<reference evidence="3" key="1">
    <citation type="submission" date="2013-03" db="EMBL/GenBank/DDBJ databases">
        <title>The Genome Sequence of Anopheles epiroticus epiroticus2.</title>
        <authorList>
            <consortium name="The Broad Institute Genomics Platform"/>
            <person name="Neafsey D.E."/>
            <person name="Howell P."/>
            <person name="Walker B."/>
            <person name="Young S.K."/>
            <person name="Zeng Q."/>
            <person name="Gargeya S."/>
            <person name="Fitzgerald M."/>
            <person name="Haas B."/>
            <person name="Abouelleil A."/>
            <person name="Allen A.W."/>
            <person name="Alvarado L."/>
            <person name="Arachchi H.M."/>
            <person name="Berlin A.M."/>
            <person name="Chapman S.B."/>
            <person name="Gainer-Dewar J."/>
            <person name="Goldberg J."/>
            <person name="Griggs A."/>
            <person name="Gujja S."/>
            <person name="Hansen M."/>
            <person name="Howarth C."/>
            <person name="Imamovic A."/>
            <person name="Ireland A."/>
            <person name="Larimer J."/>
            <person name="McCowan C."/>
            <person name="Murphy C."/>
            <person name="Pearson M."/>
            <person name="Poon T.W."/>
            <person name="Priest M."/>
            <person name="Roberts A."/>
            <person name="Saif S."/>
            <person name="Shea T."/>
            <person name="Sisk P."/>
            <person name="Sykes S."/>
            <person name="Wortman J."/>
            <person name="Nusbaum C."/>
            <person name="Birren B."/>
        </authorList>
    </citation>
    <scope>NUCLEOTIDE SEQUENCE [LARGE SCALE GENOMIC DNA]</scope>
    <source>
        <strain evidence="3">Epiroticus2</strain>
    </source>
</reference>
<dbReference type="VEuPathDB" id="VectorBase:AEPI003007"/>
<feature type="region of interest" description="Disordered" evidence="1">
    <location>
        <begin position="93"/>
        <end position="114"/>
    </location>
</feature>
<dbReference type="EnsemblMetazoa" id="AEPI003007-RA">
    <property type="protein sequence ID" value="AEPI003007-PA"/>
    <property type="gene ID" value="AEPI003007"/>
</dbReference>
<keyword evidence="3" id="KW-1185">Reference proteome</keyword>
<name>A0A182P7V4_9DIPT</name>
<reference evidence="2" key="2">
    <citation type="submission" date="2020-05" db="UniProtKB">
        <authorList>
            <consortium name="EnsemblMetazoa"/>
        </authorList>
    </citation>
    <scope>IDENTIFICATION</scope>
    <source>
        <strain evidence="2">Epiroticus2</strain>
    </source>
</reference>
<evidence type="ECO:0000313" key="3">
    <source>
        <dbReference type="Proteomes" id="UP000075885"/>
    </source>
</evidence>
<evidence type="ECO:0008006" key="4">
    <source>
        <dbReference type="Google" id="ProtNLM"/>
    </source>
</evidence>